<dbReference type="InterPro" id="IPR011701">
    <property type="entry name" value="MFS"/>
</dbReference>
<evidence type="ECO:0000256" key="3">
    <source>
        <dbReference type="ARBA" id="ARBA00022692"/>
    </source>
</evidence>
<keyword evidence="9" id="KW-1185">Reference proteome</keyword>
<dbReference type="InterPro" id="IPR020846">
    <property type="entry name" value="MFS_dom"/>
</dbReference>
<dbReference type="Proteomes" id="UP000184301">
    <property type="component" value="Unassembled WGS sequence"/>
</dbReference>
<keyword evidence="3 6" id="KW-0812">Transmembrane</keyword>
<dbReference type="EMBL" id="FQZY01000063">
    <property type="protein sequence ID" value="SHK60960.1"/>
    <property type="molecule type" value="Genomic_DNA"/>
</dbReference>
<evidence type="ECO:0000313" key="9">
    <source>
        <dbReference type="Proteomes" id="UP000184301"/>
    </source>
</evidence>
<dbReference type="InterPro" id="IPR036259">
    <property type="entry name" value="MFS_trans_sf"/>
</dbReference>
<feature type="transmembrane region" description="Helical" evidence="6">
    <location>
        <begin position="208"/>
        <end position="230"/>
    </location>
</feature>
<feature type="transmembrane region" description="Helical" evidence="6">
    <location>
        <begin position="250"/>
        <end position="271"/>
    </location>
</feature>
<sequence>MKLCEKKSYPWILVIFYSLLGVTFPAAVTQFSMVVSDISDTMGLSRQQVLYADTTRAILLVAAMFLSSFIYQKLGLKKTMMLGMFFQISSQFLTPLAVNLGSFPLLLVFKGMQGLNAMAFPLYISSITLWMPDKYRGLATAIFNGSFVAGGGIGAWISGILVPSFGWQMSFYIIGGMCLLFAIPVCIITKDKAFEPDAHTATEKRSNIYSNIVHNPITWLLVLALIANTWVSQAITVDMSIYAQDIGYGYQYSGTLMLIISIVTVVSSILAGAVSDHFAPHSTDSVKTRSRIMGLGYFLATFAALLLPFVADNGFMVIATVSGAMMFGVSWSAGVFWALPSMVYAEKDNVAGTAFCSGASNVPNPVAPAVVGVLLGTNGHWTAGWITCAVVSCISLAASLLIHSPQSGD</sequence>
<evidence type="ECO:0000259" key="7">
    <source>
        <dbReference type="PROSITE" id="PS50850"/>
    </source>
</evidence>
<accession>A0A1M6TVP5</accession>
<dbReference type="GO" id="GO:0022857">
    <property type="term" value="F:transmembrane transporter activity"/>
    <property type="evidence" value="ECO:0007669"/>
    <property type="project" value="InterPro"/>
</dbReference>
<dbReference type="RefSeq" id="WP_073112537.1">
    <property type="nucleotide sequence ID" value="NZ_FQZY01000063.1"/>
</dbReference>
<feature type="transmembrane region" description="Helical" evidence="6">
    <location>
        <begin position="12"/>
        <end position="34"/>
    </location>
</feature>
<reference evidence="8 9" key="1">
    <citation type="submission" date="2016-11" db="EMBL/GenBank/DDBJ databases">
        <authorList>
            <person name="Jaros S."/>
            <person name="Januszkiewicz K."/>
            <person name="Wedrychowicz H."/>
        </authorList>
    </citation>
    <scope>NUCLEOTIDE SEQUENCE [LARGE SCALE GENOMIC DNA]</scope>
    <source>
        <strain evidence="8 9">DSM 15480</strain>
    </source>
</reference>
<evidence type="ECO:0000256" key="1">
    <source>
        <dbReference type="ARBA" id="ARBA00004651"/>
    </source>
</evidence>
<dbReference type="PANTHER" id="PTHR11662:SF399">
    <property type="entry name" value="FI19708P1-RELATED"/>
    <property type="match status" value="1"/>
</dbReference>
<feature type="transmembrane region" description="Helical" evidence="6">
    <location>
        <begin position="383"/>
        <end position="402"/>
    </location>
</feature>
<dbReference type="PANTHER" id="PTHR11662">
    <property type="entry name" value="SOLUTE CARRIER FAMILY 17"/>
    <property type="match status" value="1"/>
</dbReference>
<dbReference type="AlphaFoldDB" id="A0A1M6TVP5"/>
<evidence type="ECO:0000256" key="6">
    <source>
        <dbReference type="SAM" id="Phobius"/>
    </source>
</evidence>
<dbReference type="GO" id="GO:0005886">
    <property type="term" value="C:plasma membrane"/>
    <property type="evidence" value="ECO:0007669"/>
    <property type="project" value="UniProtKB-SubCell"/>
</dbReference>
<comment type="subcellular location">
    <subcellularLocation>
        <location evidence="1">Cell membrane</location>
        <topology evidence="1">Multi-pass membrane protein</topology>
    </subcellularLocation>
</comment>
<feature type="transmembrane region" description="Helical" evidence="6">
    <location>
        <begin position="92"/>
        <end position="109"/>
    </location>
</feature>
<dbReference type="SUPFAM" id="SSF103473">
    <property type="entry name" value="MFS general substrate transporter"/>
    <property type="match status" value="1"/>
</dbReference>
<evidence type="ECO:0000313" key="8">
    <source>
        <dbReference type="EMBL" id="SHK60960.1"/>
    </source>
</evidence>
<feature type="transmembrane region" description="Helical" evidence="6">
    <location>
        <begin position="54"/>
        <end position="71"/>
    </location>
</feature>
<name>A0A1M6TVP5_9FIRM</name>
<keyword evidence="5 6" id="KW-0472">Membrane</keyword>
<dbReference type="OrthoDB" id="6360at2"/>
<organism evidence="8 9">
    <name type="scientific">Hespellia stercorisuis DSM 15480</name>
    <dbReference type="NCBI Taxonomy" id="1121950"/>
    <lineage>
        <taxon>Bacteria</taxon>
        <taxon>Bacillati</taxon>
        <taxon>Bacillota</taxon>
        <taxon>Clostridia</taxon>
        <taxon>Lachnospirales</taxon>
        <taxon>Lachnospiraceae</taxon>
        <taxon>Hespellia</taxon>
    </lineage>
</organism>
<dbReference type="STRING" id="1121950.SAMN02745243_03337"/>
<dbReference type="Gene3D" id="1.20.1250.20">
    <property type="entry name" value="MFS general substrate transporter like domains"/>
    <property type="match status" value="2"/>
</dbReference>
<dbReference type="Pfam" id="PF07690">
    <property type="entry name" value="MFS_1"/>
    <property type="match status" value="1"/>
</dbReference>
<proteinExistence type="predicted"/>
<dbReference type="PROSITE" id="PS50850">
    <property type="entry name" value="MFS"/>
    <property type="match status" value="1"/>
</dbReference>
<feature type="transmembrane region" description="Helical" evidence="6">
    <location>
        <begin position="292"/>
        <end position="311"/>
    </location>
</feature>
<feature type="transmembrane region" description="Helical" evidence="6">
    <location>
        <begin position="138"/>
        <end position="157"/>
    </location>
</feature>
<feature type="transmembrane region" description="Helical" evidence="6">
    <location>
        <begin position="317"/>
        <end position="339"/>
    </location>
</feature>
<feature type="transmembrane region" description="Helical" evidence="6">
    <location>
        <begin position="169"/>
        <end position="188"/>
    </location>
</feature>
<evidence type="ECO:0000256" key="5">
    <source>
        <dbReference type="ARBA" id="ARBA00023136"/>
    </source>
</evidence>
<dbReference type="InterPro" id="IPR050382">
    <property type="entry name" value="MFS_Na/Anion_cotransporter"/>
</dbReference>
<evidence type="ECO:0000256" key="4">
    <source>
        <dbReference type="ARBA" id="ARBA00022989"/>
    </source>
</evidence>
<keyword evidence="2" id="KW-0813">Transport</keyword>
<feature type="transmembrane region" description="Helical" evidence="6">
    <location>
        <begin position="115"/>
        <end position="131"/>
    </location>
</feature>
<keyword evidence="4 6" id="KW-1133">Transmembrane helix</keyword>
<protein>
    <submittedName>
        <fullName evidence="8">Major Facilitator Superfamily protein</fullName>
    </submittedName>
</protein>
<gene>
    <name evidence="8" type="ORF">SAMN02745243_03337</name>
</gene>
<evidence type="ECO:0000256" key="2">
    <source>
        <dbReference type="ARBA" id="ARBA00022448"/>
    </source>
</evidence>
<feature type="domain" description="Major facilitator superfamily (MFS) profile" evidence="7">
    <location>
        <begin position="11"/>
        <end position="407"/>
    </location>
</feature>